<evidence type="ECO:0000313" key="4">
    <source>
        <dbReference type="Proteomes" id="UP000240621"/>
    </source>
</evidence>
<gene>
    <name evidence="3" type="ORF">CLV93_111102</name>
    <name evidence="2" type="ORF">JCM18694_24870</name>
</gene>
<keyword evidence="1" id="KW-0732">Signal</keyword>
<dbReference type="OrthoDB" id="603275at2"/>
<feature type="signal peptide" evidence="1">
    <location>
        <begin position="1"/>
        <end position="20"/>
    </location>
</feature>
<dbReference type="GO" id="GO:0004180">
    <property type="term" value="F:carboxypeptidase activity"/>
    <property type="evidence" value="ECO:0007669"/>
    <property type="project" value="UniProtKB-KW"/>
</dbReference>
<keyword evidence="3" id="KW-0121">Carboxypeptidase</keyword>
<evidence type="ECO:0000256" key="1">
    <source>
        <dbReference type="SAM" id="SignalP"/>
    </source>
</evidence>
<dbReference type="AlphaFoldDB" id="A0A2P8C823"/>
<evidence type="ECO:0000313" key="5">
    <source>
        <dbReference type="Proteomes" id="UP000396862"/>
    </source>
</evidence>
<dbReference type="Proteomes" id="UP000396862">
    <property type="component" value="Unassembled WGS sequence"/>
</dbReference>
<reference evidence="2 5" key="2">
    <citation type="submission" date="2019-10" db="EMBL/GenBank/DDBJ databases">
        <title>Prolixibacter strains distinguished by the presence of nitrate reductase genes were adept at nitrate-dependent anaerobic corrosion of metallic iron and carbon steel.</title>
        <authorList>
            <person name="Iino T."/>
            <person name="Shono N."/>
            <person name="Ito K."/>
            <person name="Nakamura R."/>
            <person name="Sueoka K."/>
            <person name="Harayama S."/>
            <person name="Ohkuma M."/>
        </authorList>
    </citation>
    <scope>NUCLEOTIDE SEQUENCE [LARGE SCALE GENOMIC DNA]</scope>
    <source>
        <strain evidence="2 5">MIC1-1</strain>
    </source>
</reference>
<comment type="caution">
    <text evidence="3">The sequence shown here is derived from an EMBL/GenBank/DDBJ whole genome shotgun (WGS) entry which is preliminary data.</text>
</comment>
<dbReference type="Proteomes" id="UP000240621">
    <property type="component" value="Unassembled WGS sequence"/>
</dbReference>
<dbReference type="RefSeq" id="WP_106543439.1">
    <property type="nucleotide sequence ID" value="NZ_BLAU01000001.1"/>
</dbReference>
<dbReference type="SUPFAM" id="SSF49464">
    <property type="entry name" value="Carboxypeptidase regulatory domain-like"/>
    <property type="match status" value="1"/>
</dbReference>
<evidence type="ECO:0000313" key="3">
    <source>
        <dbReference type="EMBL" id="PSK81125.1"/>
    </source>
</evidence>
<evidence type="ECO:0000313" key="2">
    <source>
        <dbReference type="EMBL" id="GET22241.1"/>
    </source>
</evidence>
<accession>A0A2P8C823</accession>
<feature type="chain" id="PRO_5015186441" evidence="1">
    <location>
        <begin position="21"/>
        <end position="524"/>
    </location>
</feature>
<keyword evidence="5" id="KW-1185">Reference proteome</keyword>
<protein>
    <submittedName>
        <fullName evidence="3">Carboxypeptidase-like protein</fullName>
    </submittedName>
</protein>
<sequence>MKKLLHLLILFTLMSGTALGQMHSPTTYLDILKGLSGKLKLELSYSPDLVALNENTTTQFSANADSCITELEKTANLRITQTDTHLIVASKAPAYIRLQGKVVDAKTGELLPYANILIGKAGAGTITNTEGAFDFKIQGRFAGSLIRFSFLGYKSQQLFIPYASDSSIVVKMIPKPYLLSDVYVLPNGTAAVDIVKRAVKNIKRNYARTTTQMEAFYRNTNYRDTIASQIIEAALLIQDRGINTQPSTTRIQVEELRKSNSYLVPQSKKEKLAFALMDKMFGGHRNILYRAYANSVRYYRMSWWYKPLTDYETFKYEFAGFEWLDSVKVYKIKFIYDKLQPDGKRASENKNSEDGGYIYVSSKDWGVLKMERWWKVLNDRFLTNMVIKDNYIWRTETGYPKISGKYYLKYKTGFATPNGTSAVYENPDAPKKERKIKERQWAEYVLLVTKVITDKKEMDKIRYREKLARDEHTYEAKYPYHPTFWETYNILKENPVQEKFIKEMEWEKSLDIQFKENSSNYANN</sequence>
<dbReference type="InterPro" id="IPR008969">
    <property type="entry name" value="CarboxyPept-like_regulatory"/>
</dbReference>
<dbReference type="Pfam" id="PF13715">
    <property type="entry name" value="CarbopepD_reg_2"/>
    <property type="match status" value="1"/>
</dbReference>
<keyword evidence="3" id="KW-0645">Protease</keyword>
<dbReference type="EMBL" id="BLAU01000001">
    <property type="protein sequence ID" value="GET22241.1"/>
    <property type="molecule type" value="Genomic_DNA"/>
</dbReference>
<keyword evidence="3" id="KW-0378">Hydrolase</keyword>
<reference evidence="3 4" key="1">
    <citation type="submission" date="2018-03" db="EMBL/GenBank/DDBJ databases">
        <title>Genomic Encyclopedia of Archaeal and Bacterial Type Strains, Phase II (KMG-II): from individual species to whole genera.</title>
        <authorList>
            <person name="Goeker M."/>
        </authorList>
    </citation>
    <scope>NUCLEOTIDE SEQUENCE [LARGE SCALE GENOMIC DNA]</scope>
    <source>
        <strain evidence="3 4">DSM 27267</strain>
    </source>
</reference>
<dbReference type="EMBL" id="PYGC01000011">
    <property type="protein sequence ID" value="PSK81125.1"/>
    <property type="molecule type" value="Genomic_DNA"/>
</dbReference>
<organism evidence="3 4">
    <name type="scientific">Prolixibacter denitrificans</name>
    <dbReference type="NCBI Taxonomy" id="1541063"/>
    <lineage>
        <taxon>Bacteria</taxon>
        <taxon>Pseudomonadati</taxon>
        <taxon>Bacteroidota</taxon>
        <taxon>Bacteroidia</taxon>
        <taxon>Marinilabiliales</taxon>
        <taxon>Prolixibacteraceae</taxon>
        <taxon>Prolixibacter</taxon>
    </lineage>
</organism>
<proteinExistence type="predicted"/>
<name>A0A2P8C823_9BACT</name>